<name>A0ABX1BSF7_9ACTN</name>
<dbReference type="EMBL" id="JAATEN010000005">
    <property type="protein sequence ID" value="NJQ00646.1"/>
    <property type="molecule type" value="Genomic_DNA"/>
</dbReference>
<feature type="domain" description="DUF397" evidence="1">
    <location>
        <begin position="4"/>
        <end position="56"/>
    </location>
</feature>
<sequence>MTINWRKSSFSGGGEEAECIELGTSQAGFHIRESDAPGTVLSPAPAALGALLRAVKAGEFDPAARAAHD</sequence>
<dbReference type="Proteomes" id="UP000695264">
    <property type="component" value="Unassembled WGS sequence"/>
</dbReference>
<keyword evidence="3" id="KW-1185">Reference proteome</keyword>
<reference evidence="2 3" key="1">
    <citation type="submission" date="2020-03" db="EMBL/GenBank/DDBJ databases">
        <title>WGS of actinomycetes isolated from Thailand.</title>
        <authorList>
            <person name="Thawai C."/>
        </authorList>
    </citation>
    <scope>NUCLEOTIDE SEQUENCE [LARGE SCALE GENOMIC DNA]</scope>
    <source>
        <strain evidence="2 3">PLAI 1-29</strain>
    </source>
</reference>
<gene>
    <name evidence="2" type="ORF">HCK00_08850</name>
</gene>
<dbReference type="RefSeq" id="WP_168101242.1">
    <property type="nucleotide sequence ID" value="NZ_JAATEN010000005.1"/>
</dbReference>
<protein>
    <submittedName>
        <fullName evidence="2">DUF397 domain-containing protein</fullName>
    </submittedName>
</protein>
<evidence type="ECO:0000313" key="3">
    <source>
        <dbReference type="Proteomes" id="UP000695264"/>
    </source>
</evidence>
<accession>A0ABX1BSF7</accession>
<evidence type="ECO:0000313" key="2">
    <source>
        <dbReference type="EMBL" id="NJQ00646.1"/>
    </source>
</evidence>
<organism evidence="2 3">
    <name type="scientific">Streptomyces zingiberis</name>
    <dbReference type="NCBI Taxonomy" id="2053010"/>
    <lineage>
        <taxon>Bacteria</taxon>
        <taxon>Bacillati</taxon>
        <taxon>Actinomycetota</taxon>
        <taxon>Actinomycetes</taxon>
        <taxon>Kitasatosporales</taxon>
        <taxon>Streptomycetaceae</taxon>
        <taxon>Streptomyces</taxon>
    </lineage>
</organism>
<comment type="caution">
    <text evidence="2">The sequence shown here is derived from an EMBL/GenBank/DDBJ whole genome shotgun (WGS) entry which is preliminary data.</text>
</comment>
<dbReference type="Pfam" id="PF04149">
    <property type="entry name" value="DUF397"/>
    <property type="match status" value="1"/>
</dbReference>
<proteinExistence type="predicted"/>
<dbReference type="InterPro" id="IPR007278">
    <property type="entry name" value="DUF397"/>
</dbReference>
<evidence type="ECO:0000259" key="1">
    <source>
        <dbReference type="Pfam" id="PF04149"/>
    </source>
</evidence>